<evidence type="ECO:0000259" key="1">
    <source>
        <dbReference type="Pfam" id="PF22193"/>
    </source>
</evidence>
<dbReference type="EMBL" id="LS483412">
    <property type="protein sequence ID" value="SQG90944.1"/>
    <property type="molecule type" value="Genomic_DNA"/>
</dbReference>
<name>A0AAX2IXT6_LEGPN</name>
<evidence type="ECO:0000313" key="2">
    <source>
        <dbReference type="EMBL" id="SQG90944.1"/>
    </source>
</evidence>
<feature type="domain" description="MvcA insertion" evidence="1">
    <location>
        <begin position="137"/>
        <end position="230"/>
    </location>
</feature>
<proteinExistence type="predicted"/>
<dbReference type="RefSeq" id="WP_027222252.1">
    <property type="nucleotide sequence ID" value="NZ_CAAAIJ010000008.1"/>
</dbReference>
<dbReference type="InterPro" id="IPR054021">
    <property type="entry name" value="MvcA_ins"/>
</dbReference>
<reference evidence="2 3" key="1">
    <citation type="submission" date="2018-06" db="EMBL/GenBank/DDBJ databases">
        <authorList>
            <consortium name="Pathogen Informatics"/>
            <person name="Doyle S."/>
        </authorList>
    </citation>
    <scope>NUCLEOTIDE SEQUENCE [LARGE SCALE GENOMIC DNA]</scope>
    <source>
        <strain evidence="2 3">NCTC12272</strain>
    </source>
</reference>
<dbReference type="Proteomes" id="UP000249566">
    <property type="component" value="Chromosome 1"/>
</dbReference>
<accession>A0AAX2IXT6</accession>
<dbReference type="Pfam" id="PF22193">
    <property type="entry name" value="MvcA_ins"/>
    <property type="match status" value="1"/>
</dbReference>
<sequence>MTKIKLESPGFMVHKKLKSMYQSYGVMMTGVPAEVLGQMQAERSFPCIDKTRNLKQQIANEVSKVCHMMTEPTQSCGQASNDVCDLLLGKIEAEKFHFTKYTELSEDGDNLKNTLENIDPFNTNLLIRFEIDREDPPIVLVKIKSENFNPKTAVRNKIYLLENKLYLLDKMGNLFDLGPGKNKCTKLFNAIGDSSEYSLCDPFILEEPEKPEDFAISEIVNVFNEQKEKFDFWLGSHSFTIYVPQGLDKSPRQFYPYQAYFGSHTLQDWFVSDKDEFLSQIGIDKYIEKLAVLGKTTDTKERSDIYAEFFSKRGREAFFCAHLNEKRQPLRVKFKMTEINPELALKNLQETQEFIDTHPGENPSDKVENYRSRAKVAMTEHLENLLEIKPELNLSLFWRNVDKKEQESTNTESYKNRRS</sequence>
<dbReference type="AlphaFoldDB" id="A0AAX2IXT6"/>
<evidence type="ECO:0000313" key="3">
    <source>
        <dbReference type="Proteomes" id="UP000249566"/>
    </source>
</evidence>
<organism evidence="2 3">
    <name type="scientific">Legionella pneumophila subsp. pascullei</name>
    <dbReference type="NCBI Taxonomy" id="91890"/>
    <lineage>
        <taxon>Bacteria</taxon>
        <taxon>Pseudomonadati</taxon>
        <taxon>Pseudomonadota</taxon>
        <taxon>Gammaproteobacteria</taxon>
        <taxon>Legionellales</taxon>
        <taxon>Legionellaceae</taxon>
        <taxon>Legionella</taxon>
    </lineage>
</organism>
<protein>
    <recommendedName>
        <fullName evidence="1">MvcA insertion domain-containing protein</fullName>
    </recommendedName>
</protein>
<gene>
    <name evidence="2" type="ORF">NCTC12272_02152</name>
</gene>